<feature type="domain" description="HIT" evidence="2">
    <location>
        <begin position="146"/>
        <end position="254"/>
    </location>
</feature>
<dbReference type="PANTHER" id="PTHR46648:SF1">
    <property type="entry name" value="ADENOSINE 5'-MONOPHOSPHORAMIDASE HNT1"/>
    <property type="match status" value="1"/>
</dbReference>
<dbReference type="RefSeq" id="WP_229813387.1">
    <property type="nucleotide sequence ID" value="NZ_BMRE01000065.1"/>
</dbReference>
<evidence type="ECO:0000256" key="1">
    <source>
        <dbReference type="PROSITE-ProRule" id="PRU00464"/>
    </source>
</evidence>
<protein>
    <recommendedName>
        <fullName evidence="2">HIT domain-containing protein</fullName>
    </recommendedName>
</protein>
<accession>A0ABQ2VB92</accession>
<sequence>MSQDPMFDRQQPLISLIDEVESRADAQGMVKAKLDVPNLKVTFFWNGEPPAEVREFVRDAAGEDVTVEFRVARFTPEELLAEAKRVLETYPEVVRAGANSDLTGIVVGVDVQRASLDSLRIESTVPVEVTPAQPQQLAVNVREDCVFCAIVAGEAEASVVFEDDVVVAFMDTGAVTPGHVLVVPRVHAVGLEDLDEDTSAHVWRIGHRIGRALRRSGLRCEGVNVFLADGEAAFQEIFHFHLHVFPRFRGDSFRIDADWATRARHLLDSEAARVRQGLAEIG</sequence>
<feature type="short sequence motif" description="Histidine triad motif" evidence="1">
    <location>
        <begin position="239"/>
        <end position="243"/>
    </location>
</feature>
<dbReference type="PROSITE" id="PS00892">
    <property type="entry name" value="HIT_1"/>
    <property type="match status" value="1"/>
</dbReference>
<dbReference type="InterPro" id="IPR001310">
    <property type="entry name" value="Histidine_triad_HIT"/>
</dbReference>
<dbReference type="EMBL" id="BMRE01000065">
    <property type="protein sequence ID" value="GGU78224.1"/>
    <property type="molecule type" value="Genomic_DNA"/>
</dbReference>
<evidence type="ECO:0000259" key="2">
    <source>
        <dbReference type="PROSITE" id="PS51084"/>
    </source>
</evidence>
<dbReference type="Pfam" id="PF01230">
    <property type="entry name" value="HIT"/>
    <property type="match status" value="1"/>
</dbReference>
<dbReference type="InterPro" id="IPR019808">
    <property type="entry name" value="Histidine_triad_CS"/>
</dbReference>
<dbReference type="SUPFAM" id="SSF54197">
    <property type="entry name" value="HIT-like"/>
    <property type="match status" value="1"/>
</dbReference>
<evidence type="ECO:0000313" key="3">
    <source>
        <dbReference type="EMBL" id="GGU78224.1"/>
    </source>
</evidence>
<name>A0ABQ2VB92_9PSEU</name>
<reference evidence="4" key="1">
    <citation type="journal article" date="2019" name="Int. J. Syst. Evol. Microbiol.">
        <title>The Global Catalogue of Microorganisms (GCM) 10K type strain sequencing project: providing services to taxonomists for standard genome sequencing and annotation.</title>
        <authorList>
            <consortium name="The Broad Institute Genomics Platform"/>
            <consortium name="The Broad Institute Genome Sequencing Center for Infectious Disease"/>
            <person name="Wu L."/>
            <person name="Ma J."/>
        </authorList>
    </citation>
    <scope>NUCLEOTIDE SEQUENCE [LARGE SCALE GENOMIC DNA]</scope>
    <source>
        <strain evidence="4">JCM 3296</strain>
    </source>
</reference>
<keyword evidence="4" id="KW-1185">Reference proteome</keyword>
<dbReference type="Gene3D" id="3.30.428.10">
    <property type="entry name" value="HIT-like"/>
    <property type="match status" value="1"/>
</dbReference>
<dbReference type="InterPro" id="IPR036265">
    <property type="entry name" value="HIT-like_sf"/>
</dbReference>
<gene>
    <name evidence="3" type="ORF">GCM10010178_81550</name>
</gene>
<dbReference type="InterPro" id="IPR011146">
    <property type="entry name" value="HIT-like"/>
</dbReference>
<dbReference type="PRINTS" id="PR00332">
    <property type="entry name" value="HISTRIAD"/>
</dbReference>
<dbReference type="PROSITE" id="PS51084">
    <property type="entry name" value="HIT_2"/>
    <property type="match status" value="1"/>
</dbReference>
<comment type="caution">
    <text evidence="3">The sequence shown here is derived from an EMBL/GenBank/DDBJ whole genome shotgun (WGS) entry which is preliminary data.</text>
</comment>
<dbReference type="PANTHER" id="PTHR46648">
    <property type="entry name" value="HIT FAMILY PROTEIN 1"/>
    <property type="match status" value="1"/>
</dbReference>
<organism evidence="3 4">
    <name type="scientific">Lentzea flava</name>
    <dbReference type="NCBI Taxonomy" id="103732"/>
    <lineage>
        <taxon>Bacteria</taxon>
        <taxon>Bacillati</taxon>
        <taxon>Actinomycetota</taxon>
        <taxon>Actinomycetes</taxon>
        <taxon>Pseudonocardiales</taxon>
        <taxon>Pseudonocardiaceae</taxon>
        <taxon>Lentzea</taxon>
    </lineage>
</organism>
<dbReference type="Proteomes" id="UP000649573">
    <property type="component" value="Unassembled WGS sequence"/>
</dbReference>
<evidence type="ECO:0000313" key="4">
    <source>
        <dbReference type="Proteomes" id="UP000649573"/>
    </source>
</evidence>
<proteinExistence type="predicted"/>